<dbReference type="AlphaFoldDB" id="A0A511RH79"/>
<accession>A0A511RH79</accession>
<dbReference type="EMBL" id="BJXN01000002">
    <property type="protein sequence ID" value="GEM88989.1"/>
    <property type="molecule type" value="Genomic_DNA"/>
</dbReference>
<sequence length="702" mass="75926">MSGPERWTLRPWPAVGEVARLMARLAVPPEVAAVLLDRGFRDPEDLDPPLEPPPLPGLSEAAGRIVEAVERGERIRIHGDYDADGVTAAAILTLGLGEMGADVHAFIPHRLHDGYGLNMARVPEHRAAADLLVTVDCGVSNAAELAALTEGGVSVIVTDHHAVPDEPPEGLIVHPAYSPALEGRPWPTGAGVAFFVLWAVRAALGKPPPLDYADLAAIGTVADVVPLLGVNRALVKEGLRRLRQSRHVGLRTLAQRHCTNFDAVEVAFRIAPRINAAGRLGEAETAFRALTTDDPLEAAELADRLDALNRERQQVEEEMLERVLPTVNPDDPAIVIHDPEGHPGVMGIVASRVLERFYKPVFIVARGKGSVRSTPGISAVGALAAAAEHLKGYGGHAGAAGFSIDPERIPDFAAQIHAYVRRHPAPVPAVRLDGPLADDVMDEVYKSLLLLEPFGEGNPEPVFYFSGPVTRVRPLSEGRHISFSLGGVRVIKWKDEGNGVKEGRELEVAAQLVENAWRGVRNLELRAVAYRAPAGFACEDGDFAVEALEARAALERARREGWGVWGAGEGRAYLEAQGYRLVAPEAADVWFAVPPEPVARPGARLAVSERALARLLVPASRRELLEAVRGGAAADAALAPLLAEIRGHEPHRWLEVSPAYRRWRLARAALERLRTAFRRGDPRCLGRALEDWWAVRAHPSHE</sequence>
<name>A0A511RH79_9DEIN</name>
<feature type="domain" description="RecJ OB" evidence="8">
    <location>
        <begin position="438"/>
        <end position="527"/>
    </location>
</feature>
<dbReference type="Pfam" id="PF02272">
    <property type="entry name" value="DHHA1"/>
    <property type="match status" value="1"/>
</dbReference>
<protein>
    <recommendedName>
        <fullName evidence="2">Single-stranded-DNA-specific exonuclease RecJ</fullName>
    </recommendedName>
</protein>
<dbReference type="Gene3D" id="3.10.310.30">
    <property type="match status" value="1"/>
</dbReference>
<evidence type="ECO:0000256" key="5">
    <source>
        <dbReference type="ARBA" id="ARBA00022839"/>
    </source>
</evidence>
<dbReference type="Pfam" id="PF17768">
    <property type="entry name" value="RecJ_OB"/>
    <property type="match status" value="1"/>
</dbReference>
<keyword evidence="4" id="KW-0378">Hydrolase</keyword>
<evidence type="ECO:0000256" key="4">
    <source>
        <dbReference type="ARBA" id="ARBA00022801"/>
    </source>
</evidence>
<dbReference type="PANTHER" id="PTHR30255:SF2">
    <property type="entry name" value="SINGLE-STRANDED-DNA-SPECIFIC EXONUCLEASE RECJ"/>
    <property type="match status" value="1"/>
</dbReference>
<keyword evidence="5 10" id="KW-0269">Exonuclease</keyword>
<keyword evidence="3" id="KW-0540">Nuclease</keyword>
<feature type="domain" description="DDH" evidence="6">
    <location>
        <begin position="74"/>
        <end position="220"/>
    </location>
</feature>
<evidence type="ECO:0000259" key="7">
    <source>
        <dbReference type="Pfam" id="PF02272"/>
    </source>
</evidence>
<dbReference type="GO" id="GO:0003676">
    <property type="term" value="F:nucleic acid binding"/>
    <property type="evidence" value="ECO:0007669"/>
    <property type="project" value="InterPro"/>
</dbReference>
<evidence type="ECO:0000256" key="3">
    <source>
        <dbReference type="ARBA" id="ARBA00022722"/>
    </source>
</evidence>
<feature type="domain" description="Single-stranded-DNA-specific exonuclease RecJ C-terminal" evidence="9">
    <location>
        <begin position="548"/>
        <end position="628"/>
    </location>
</feature>
<dbReference type="Gene3D" id="3.90.1640.30">
    <property type="match status" value="1"/>
</dbReference>
<dbReference type="InterPro" id="IPR041122">
    <property type="entry name" value="RecJ_OB"/>
</dbReference>
<dbReference type="PANTHER" id="PTHR30255">
    <property type="entry name" value="SINGLE-STRANDED-DNA-SPECIFIC EXONUCLEASE RECJ"/>
    <property type="match status" value="1"/>
</dbReference>
<evidence type="ECO:0000256" key="2">
    <source>
        <dbReference type="ARBA" id="ARBA00019841"/>
    </source>
</evidence>
<evidence type="ECO:0000313" key="11">
    <source>
        <dbReference type="Proteomes" id="UP000321827"/>
    </source>
</evidence>
<reference evidence="10 11" key="1">
    <citation type="submission" date="2019-07" db="EMBL/GenBank/DDBJ databases">
        <title>Whole genome shotgun sequence of Oceanithermus desulfurans NBRC 100063.</title>
        <authorList>
            <person name="Hosoyama A."/>
            <person name="Uohara A."/>
            <person name="Ohji S."/>
            <person name="Ichikawa N."/>
        </authorList>
    </citation>
    <scope>NUCLEOTIDE SEQUENCE [LARGE SCALE GENOMIC DNA]</scope>
    <source>
        <strain evidence="10 11">NBRC 100063</strain>
    </source>
</reference>
<dbReference type="SUPFAM" id="SSF64182">
    <property type="entry name" value="DHH phosphoesterases"/>
    <property type="match status" value="1"/>
</dbReference>
<dbReference type="Proteomes" id="UP000321827">
    <property type="component" value="Unassembled WGS sequence"/>
</dbReference>
<organism evidence="10 11">
    <name type="scientific">Oceanithermus desulfurans NBRC 100063</name>
    <dbReference type="NCBI Taxonomy" id="1227550"/>
    <lineage>
        <taxon>Bacteria</taxon>
        <taxon>Thermotogati</taxon>
        <taxon>Deinococcota</taxon>
        <taxon>Deinococci</taxon>
        <taxon>Thermales</taxon>
        <taxon>Thermaceae</taxon>
        <taxon>Oceanithermus</taxon>
    </lineage>
</organism>
<dbReference type="GO" id="GO:0004527">
    <property type="term" value="F:exonuclease activity"/>
    <property type="evidence" value="ECO:0007669"/>
    <property type="project" value="UniProtKB-KW"/>
</dbReference>
<evidence type="ECO:0000313" key="10">
    <source>
        <dbReference type="EMBL" id="GEM88989.1"/>
    </source>
</evidence>
<dbReference type="InterPro" id="IPR038763">
    <property type="entry name" value="DHH_sf"/>
</dbReference>
<dbReference type="Pfam" id="PF22047">
    <property type="entry name" value="RecJ_C"/>
    <property type="match status" value="1"/>
</dbReference>
<feature type="domain" description="DHHA1" evidence="7">
    <location>
        <begin position="335"/>
        <end position="421"/>
    </location>
</feature>
<dbReference type="InterPro" id="IPR001667">
    <property type="entry name" value="DDH_dom"/>
</dbReference>
<gene>
    <name evidence="10" type="primary">recJ</name>
    <name evidence="10" type="ORF">ODE01S_04230</name>
</gene>
<evidence type="ECO:0000256" key="1">
    <source>
        <dbReference type="ARBA" id="ARBA00005915"/>
    </source>
</evidence>
<evidence type="ECO:0000259" key="9">
    <source>
        <dbReference type="Pfam" id="PF22047"/>
    </source>
</evidence>
<dbReference type="OrthoDB" id="9809852at2"/>
<dbReference type="Gene3D" id="3.40.50.12810">
    <property type="match status" value="1"/>
</dbReference>
<evidence type="ECO:0000259" key="6">
    <source>
        <dbReference type="Pfam" id="PF01368"/>
    </source>
</evidence>
<dbReference type="RefSeq" id="WP_147145333.1">
    <property type="nucleotide sequence ID" value="NZ_BJXN01000002.1"/>
</dbReference>
<evidence type="ECO:0000259" key="8">
    <source>
        <dbReference type="Pfam" id="PF17768"/>
    </source>
</evidence>
<comment type="similarity">
    <text evidence="1">Belongs to the RecJ family.</text>
</comment>
<comment type="caution">
    <text evidence="10">The sequence shown here is derived from an EMBL/GenBank/DDBJ whole genome shotgun (WGS) entry which is preliminary data.</text>
</comment>
<proteinExistence type="inferred from homology"/>
<dbReference type="InterPro" id="IPR003156">
    <property type="entry name" value="DHHA1_dom"/>
</dbReference>
<dbReference type="InterPro" id="IPR051673">
    <property type="entry name" value="SSDNA_exonuclease_RecJ"/>
</dbReference>
<dbReference type="InterPro" id="IPR054598">
    <property type="entry name" value="RecJ_C_thermales"/>
</dbReference>
<dbReference type="Pfam" id="PF01368">
    <property type="entry name" value="DHH"/>
    <property type="match status" value="1"/>
</dbReference>